<dbReference type="EC" id="1.-.-.-" evidence="2"/>
<comment type="caution">
    <text evidence="2">The sequence shown here is derived from an EMBL/GenBank/DDBJ whole genome shotgun (WGS) entry which is preliminary data.</text>
</comment>
<dbReference type="EMBL" id="JBEDNQ010000010">
    <property type="protein sequence ID" value="MEQ3553410.1"/>
    <property type="molecule type" value="Genomic_DNA"/>
</dbReference>
<sequence>MSDRPGTGAPGWASGLSDLPLPGRGDTATRWRQLTAWGRECLPTARLREGHTDALAILAELGAAPVPDAAYGVWASRAGGTGATLRPAAGGWRVDGIVRFCSGASVLDRALLVADAPGGTRVVDLDLTVPGIRRDPGAWRAAAMRASDTADVELRGVPVADVLGEPGAYTDRPGFVWGGGGVAAVWLGGAAGLVDELRVLLRGTGDPHRLAQLAEVHTGLAAVEALLERTAAQIDADPRSAHRVPVATARTAAERVCRTVVDVVPRAAGVAALAGGLADRVADLAIYIRQHHGERDLAALGADLLGTGDGR</sequence>
<name>A0ABV1KG11_9PSEU</name>
<evidence type="ECO:0000256" key="1">
    <source>
        <dbReference type="SAM" id="MobiDB-lite"/>
    </source>
</evidence>
<dbReference type="Proteomes" id="UP001494902">
    <property type="component" value="Unassembled WGS sequence"/>
</dbReference>
<dbReference type="InterPro" id="IPR009100">
    <property type="entry name" value="AcylCoA_DH/oxidase_NM_dom_sf"/>
</dbReference>
<feature type="region of interest" description="Disordered" evidence="1">
    <location>
        <begin position="1"/>
        <end position="23"/>
    </location>
</feature>
<proteinExistence type="predicted"/>
<evidence type="ECO:0000313" key="2">
    <source>
        <dbReference type="EMBL" id="MEQ3553410.1"/>
    </source>
</evidence>
<dbReference type="InterPro" id="IPR046373">
    <property type="entry name" value="Acyl-CoA_Oxase/DH_mid-dom_sf"/>
</dbReference>
<dbReference type="Gene3D" id="2.40.110.10">
    <property type="entry name" value="Butyryl-CoA Dehydrogenase, subunit A, domain 2"/>
    <property type="match status" value="1"/>
</dbReference>
<dbReference type="GO" id="GO:0016491">
    <property type="term" value="F:oxidoreductase activity"/>
    <property type="evidence" value="ECO:0007669"/>
    <property type="project" value="UniProtKB-KW"/>
</dbReference>
<keyword evidence="3" id="KW-1185">Reference proteome</keyword>
<organism evidence="2 3">
    <name type="scientific">Pseudonocardia nematodicida</name>
    <dbReference type="NCBI Taxonomy" id="1206997"/>
    <lineage>
        <taxon>Bacteria</taxon>
        <taxon>Bacillati</taxon>
        <taxon>Actinomycetota</taxon>
        <taxon>Actinomycetes</taxon>
        <taxon>Pseudonocardiales</taxon>
        <taxon>Pseudonocardiaceae</taxon>
        <taxon>Pseudonocardia</taxon>
    </lineage>
</organism>
<accession>A0ABV1KG11</accession>
<protein>
    <submittedName>
        <fullName evidence="2">Acyl-CoA dehydrogenase family protein</fullName>
        <ecNumber evidence="2">1.-.-.-</ecNumber>
    </submittedName>
</protein>
<gene>
    <name evidence="2" type="ORF">WIS52_23310</name>
</gene>
<evidence type="ECO:0000313" key="3">
    <source>
        <dbReference type="Proteomes" id="UP001494902"/>
    </source>
</evidence>
<dbReference type="SUPFAM" id="SSF56645">
    <property type="entry name" value="Acyl-CoA dehydrogenase NM domain-like"/>
    <property type="match status" value="1"/>
</dbReference>
<keyword evidence="2" id="KW-0560">Oxidoreductase</keyword>
<reference evidence="2 3" key="1">
    <citation type="submission" date="2024-03" db="EMBL/GenBank/DDBJ databases">
        <title>Draft genome sequence of Pseudonocardia nematodicida JCM 31783.</title>
        <authorList>
            <person name="Butdee W."/>
            <person name="Duangmal K."/>
        </authorList>
    </citation>
    <scope>NUCLEOTIDE SEQUENCE [LARGE SCALE GENOMIC DNA]</scope>
    <source>
        <strain evidence="2 3">JCM 31783</strain>
    </source>
</reference>
<dbReference type="RefSeq" id="WP_349300478.1">
    <property type="nucleotide sequence ID" value="NZ_JBEDNQ010000010.1"/>
</dbReference>